<gene>
    <name evidence="9" type="ORF">K9D25_20795</name>
</gene>
<comment type="subcellular location">
    <subcellularLocation>
        <location evidence="1 7">Cell membrane</location>
        <topology evidence="1 7">Multi-pass membrane protein</topology>
    </subcellularLocation>
</comment>
<evidence type="ECO:0000256" key="7">
    <source>
        <dbReference type="RuleBase" id="RU363032"/>
    </source>
</evidence>
<dbReference type="GO" id="GO:0005886">
    <property type="term" value="C:plasma membrane"/>
    <property type="evidence" value="ECO:0007669"/>
    <property type="project" value="UniProtKB-SubCell"/>
</dbReference>
<dbReference type="Pfam" id="PF00528">
    <property type="entry name" value="BPD_transp_1"/>
    <property type="match status" value="1"/>
</dbReference>
<dbReference type="InterPro" id="IPR000515">
    <property type="entry name" value="MetI-like"/>
</dbReference>
<keyword evidence="3" id="KW-1003">Cell membrane</keyword>
<comment type="similarity">
    <text evidence="7">Belongs to the binding-protein-dependent transport system permease family.</text>
</comment>
<evidence type="ECO:0000256" key="1">
    <source>
        <dbReference type="ARBA" id="ARBA00004651"/>
    </source>
</evidence>
<evidence type="ECO:0000256" key="5">
    <source>
        <dbReference type="ARBA" id="ARBA00022989"/>
    </source>
</evidence>
<name>A0A9E7D6S9_9HYPH</name>
<dbReference type="PANTHER" id="PTHR30151">
    <property type="entry name" value="ALKANE SULFONATE ABC TRANSPORTER-RELATED, MEMBRANE SUBUNIT"/>
    <property type="match status" value="1"/>
</dbReference>
<feature type="transmembrane region" description="Helical" evidence="7">
    <location>
        <begin position="214"/>
        <end position="233"/>
    </location>
</feature>
<evidence type="ECO:0000313" key="9">
    <source>
        <dbReference type="EMBL" id="UOK71106.1"/>
    </source>
</evidence>
<dbReference type="GO" id="GO:0055085">
    <property type="term" value="P:transmembrane transport"/>
    <property type="evidence" value="ECO:0007669"/>
    <property type="project" value="InterPro"/>
</dbReference>
<evidence type="ECO:0000256" key="4">
    <source>
        <dbReference type="ARBA" id="ARBA00022692"/>
    </source>
</evidence>
<evidence type="ECO:0000256" key="3">
    <source>
        <dbReference type="ARBA" id="ARBA00022475"/>
    </source>
</evidence>
<dbReference type="KEGG" id="apol:K9D25_20795"/>
<evidence type="ECO:0000256" key="2">
    <source>
        <dbReference type="ARBA" id="ARBA00022448"/>
    </source>
</evidence>
<dbReference type="Proteomes" id="UP000831684">
    <property type="component" value="Chromosome"/>
</dbReference>
<evidence type="ECO:0000256" key="6">
    <source>
        <dbReference type="ARBA" id="ARBA00023136"/>
    </source>
</evidence>
<dbReference type="AlphaFoldDB" id="A0A9E7D6S9"/>
<reference evidence="9" key="1">
    <citation type="submission" date="2021-09" db="EMBL/GenBank/DDBJ databases">
        <title>Network and meta-omics reveal the key degrader and cooperation patterns in an efficient 1,4-dioxane-degrading microbial community.</title>
        <authorList>
            <person name="Dai C."/>
        </authorList>
    </citation>
    <scope>NUCLEOTIDE SEQUENCE</scope>
    <source>
        <strain evidence="9">ZM13</strain>
    </source>
</reference>
<feature type="transmembrane region" description="Helical" evidence="7">
    <location>
        <begin position="181"/>
        <end position="202"/>
    </location>
</feature>
<dbReference type="CDD" id="cd06261">
    <property type="entry name" value="TM_PBP2"/>
    <property type="match status" value="1"/>
</dbReference>
<dbReference type="InterPro" id="IPR035906">
    <property type="entry name" value="MetI-like_sf"/>
</dbReference>
<feature type="domain" description="ABC transmembrane type-1" evidence="8">
    <location>
        <begin position="49"/>
        <end position="233"/>
    </location>
</feature>
<dbReference type="Gene3D" id="1.10.3720.10">
    <property type="entry name" value="MetI-like"/>
    <property type="match status" value="1"/>
</dbReference>
<keyword evidence="2 7" id="KW-0813">Transport</keyword>
<keyword evidence="6 7" id="KW-0472">Membrane</keyword>
<sequence>MAAIGRALAVTLVLLGLWEGAVRLLAVPAYILPGPLRIGMTAWENAGILAHNAGITLGEMLLGLICGSLLGIACALAMAASPLARRAMRPVLLVAQALPVFAIAPLLVIWFGFGLASKIVMASLIIFFPVASAFHDGLARTEAGLVDLARLNGAGILTTLRFIRIPAALPALASGLKVATAVAPIGAVVGEWVGASAGLGYLMIYSNARMQTDMVFAALAVLLAMALILFTLVDRGLTRLLPWAPETTGANAPA</sequence>
<organism evidence="9 10">
    <name type="scientific">Ancylobacter polymorphus</name>
    <dbReference type="NCBI Taxonomy" id="223390"/>
    <lineage>
        <taxon>Bacteria</taxon>
        <taxon>Pseudomonadati</taxon>
        <taxon>Pseudomonadota</taxon>
        <taxon>Alphaproteobacteria</taxon>
        <taxon>Hyphomicrobiales</taxon>
        <taxon>Xanthobacteraceae</taxon>
        <taxon>Ancylobacter</taxon>
    </lineage>
</organism>
<evidence type="ECO:0000313" key="10">
    <source>
        <dbReference type="Proteomes" id="UP000831684"/>
    </source>
</evidence>
<keyword evidence="4 7" id="KW-0812">Transmembrane</keyword>
<dbReference type="EMBL" id="CP083239">
    <property type="protein sequence ID" value="UOK71106.1"/>
    <property type="molecule type" value="Genomic_DNA"/>
</dbReference>
<dbReference type="PROSITE" id="PS50928">
    <property type="entry name" value="ABC_TM1"/>
    <property type="match status" value="1"/>
</dbReference>
<dbReference type="SUPFAM" id="SSF161098">
    <property type="entry name" value="MetI-like"/>
    <property type="match status" value="1"/>
</dbReference>
<dbReference type="PANTHER" id="PTHR30151:SF20">
    <property type="entry name" value="ABC TRANSPORTER PERMEASE PROTEIN HI_0355-RELATED"/>
    <property type="match status" value="1"/>
</dbReference>
<protein>
    <submittedName>
        <fullName evidence="9">ABC transporter permease</fullName>
    </submittedName>
</protein>
<keyword evidence="5 7" id="KW-1133">Transmembrane helix</keyword>
<accession>A0A9E7D6S9</accession>
<feature type="transmembrane region" description="Helical" evidence="7">
    <location>
        <begin position="60"/>
        <end position="79"/>
    </location>
</feature>
<proteinExistence type="inferred from homology"/>
<dbReference type="RefSeq" id="WP_244377954.1">
    <property type="nucleotide sequence ID" value="NZ_CP083239.1"/>
</dbReference>
<evidence type="ECO:0000259" key="8">
    <source>
        <dbReference type="PROSITE" id="PS50928"/>
    </source>
</evidence>
<feature type="transmembrane region" description="Helical" evidence="7">
    <location>
        <begin position="91"/>
        <end position="113"/>
    </location>
</feature>